<keyword evidence="1" id="KW-0472">Membrane</keyword>
<dbReference type="RefSeq" id="WP_099153053.1">
    <property type="nucleotide sequence ID" value="NZ_PDUD01000031.1"/>
</dbReference>
<evidence type="ECO:0000313" key="2">
    <source>
        <dbReference type="EMBL" id="PHN03470.1"/>
    </source>
</evidence>
<protein>
    <submittedName>
        <fullName evidence="2">Uncharacterized protein</fullName>
    </submittedName>
</protein>
<dbReference type="EMBL" id="PDUD01000031">
    <property type="protein sequence ID" value="PHN03470.1"/>
    <property type="molecule type" value="Genomic_DNA"/>
</dbReference>
<reference evidence="2 3" key="1">
    <citation type="submission" date="2017-10" db="EMBL/GenBank/DDBJ databases">
        <title>The draft genome sequence of Lewinella nigricans NBRC 102662.</title>
        <authorList>
            <person name="Wang K."/>
        </authorList>
    </citation>
    <scope>NUCLEOTIDE SEQUENCE [LARGE SCALE GENOMIC DNA]</scope>
    <source>
        <strain evidence="2 3">NBRC 102662</strain>
    </source>
</reference>
<name>A0A2D0N505_FLAN2</name>
<feature type="transmembrane region" description="Helical" evidence="1">
    <location>
        <begin position="31"/>
        <end position="48"/>
    </location>
</feature>
<dbReference type="OrthoDB" id="10005766at2"/>
<keyword evidence="1" id="KW-1133">Transmembrane helix</keyword>
<proteinExistence type="predicted"/>
<keyword evidence="1" id="KW-0812">Transmembrane</keyword>
<feature type="transmembrane region" description="Helical" evidence="1">
    <location>
        <begin position="7"/>
        <end position="25"/>
    </location>
</feature>
<comment type="caution">
    <text evidence="2">The sequence shown here is derived from an EMBL/GenBank/DDBJ whole genome shotgun (WGS) entry which is preliminary data.</text>
</comment>
<dbReference type="Proteomes" id="UP000223913">
    <property type="component" value="Unassembled WGS sequence"/>
</dbReference>
<gene>
    <name evidence="2" type="ORF">CRP01_26055</name>
</gene>
<organism evidence="2 3">
    <name type="scientific">Flavilitoribacter nigricans (strain ATCC 23147 / DSM 23189 / NBRC 102662 / NCIMB 1420 / SS-2)</name>
    <name type="common">Lewinella nigricans</name>
    <dbReference type="NCBI Taxonomy" id="1122177"/>
    <lineage>
        <taxon>Bacteria</taxon>
        <taxon>Pseudomonadati</taxon>
        <taxon>Bacteroidota</taxon>
        <taxon>Saprospiria</taxon>
        <taxon>Saprospirales</taxon>
        <taxon>Lewinellaceae</taxon>
        <taxon>Flavilitoribacter</taxon>
    </lineage>
</organism>
<dbReference type="AlphaFoldDB" id="A0A2D0N505"/>
<accession>A0A2D0N505</accession>
<evidence type="ECO:0000256" key="1">
    <source>
        <dbReference type="SAM" id="Phobius"/>
    </source>
</evidence>
<evidence type="ECO:0000313" key="3">
    <source>
        <dbReference type="Proteomes" id="UP000223913"/>
    </source>
</evidence>
<sequence length="65" mass="7623">MLNPNWLTIIRITGILIMIFSFVVIPDEYPWYYEILLFNLGFLLMVFAKSPKFRQQVTAFFASGS</sequence>
<keyword evidence="3" id="KW-1185">Reference proteome</keyword>